<evidence type="ECO:0000313" key="2">
    <source>
        <dbReference type="WBParaSite" id="JU765_v2.g1252.t1"/>
    </source>
</evidence>
<proteinExistence type="predicted"/>
<reference evidence="2" key="1">
    <citation type="submission" date="2022-11" db="UniProtKB">
        <authorList>
            <consortium name="WormBaseParasite"/>
        </authorList>
    </citation>
    <scope>IDENTIFICATION</scope>
</reference>
<accession>A0AC34Q3Y2</accession>
<dbReference type="Proteomes" id="UP000887576">
    <property type="component" value="Unplaced"/>
</dbReference>
<organism evidence="1 2">
    <name type="scientific">Panagrolaimus sp. JU765</name>
    <dbReference type="NCBI Taxonomy" id="591449"/>
    <lineage>
        <taxon>Eukaryota</taxon>
        <taxon>Metazoa</taxon>
        <taxon>Ecdysozoa</taxon>
        <taxon>Nematoda</taxon>
        <taxon>Chromadorea</taxon>
        <taxon>Rhabditida</taxon>
        <taxon>Tylenchina</taxon>
        <taxon>Panagrolaimomorpha</taxon>
        <taxon>Panagrolaimoidea</taxon>
        <taxon>Panagrolaimidae</taxon>
        <taxon>Panagrolaimus</taxon>
    </lineage>
</organism>
<name>A0AC34Q3Y2_9BILA</name>
<protein>
    <submittedName>
        <fullName evidence="2">Uncharacterized protein</fullName>
    </submittedName>
</protein>
<sequence length="181" mass="20548">MVRLFVLTNMRNLDKISDLVTSGILRSITKLLEDSEGGASRVVKGGASEIRDVKNRIVEGGKDYIQDASHDVMKSMVEKAFENNNPNPGNGNSNPSDVNKPLITGWCCQGYQFALDYRCQTDINYYYNCTPSNNNSTYYGNQPQSYFTIPTYTYTTQQPFYNLYAVNFSPFYTVNYNQHTT</sequence>
<evidence type="ECO:0000313" key="1">
    <source>
        <dbReference type="Proteomes" id="UP000887576"/>
    </source>
</evidence>
<dbReference type="WBParaSite" id="JU765_v2.g1252.t1">
    <property type="protein sequence ID" value="JU765_v2.g1252.t1"/>
    <property type="gene ID" value="JU765_v2.g1252"/>
</dbReference>